<dbReference type="EMBL" id="CALOZG010000005">
    <property type="protein sequence ID" value="CAH4028256.1"/>
    <property type="molecule type" value="Genomic_DNA"/>
</dbReference>
<accession>A0A9P0X8H0</accession>
<evidence type="ECO:0000313" key="2">
    <source>
        <dbReference type="EMBL" id="CAH4028256.1"/>
    </source>
</evidence>
<proteinExistence type="predicted"/>
<reference evidence="2" key="1">
    <citation type="submission" date="2022-05" db="EMBL/GenBank/DDBJ databases">
        <authorList>
            <person name="Okamura Y."/>
        </authorList>
    </citation>
    <scope>NUCLEOTIDE SEQUENCE</scope>
</reference>
<evidence type="ECO:0000256" key="1">
    <source>
        <dbReference type="SAM" id="MobiDB-lite"/>
    </source>
</evidence>
<protein>
    <submittedName>
        <fullName evidence="2">Uncharacterized protein</fullName>
    </submittedName>
</protein>
<gene>
    <name evidence="2" type="ORF">PIBRA_LOCUS5182</name>
</gene>
<keyword evidence="3" id="KW-1185">Reference proteome</keyword>
<organism evidence="2 3">
    <name type="scientific">Pieris brassicae</name>
    <name type="common">White butterfly</name>
    <name type="synonym">Large white butterfly</name>
    <dbReference type="NCBI Taxonomy" id="7116"/>
    <lineage>
        <taxon>Eukaryota</taxon>
        <taxon>Metazoa</taxon>
        <taxon>Ecdysozoa</taxon>
        <taxon>Arthropoda</taxon>
        <taxon>Hexapoda</taxon>
        <taxon>Insecta</taxon>
        <taxon>Pterygota</taxon>
        <taxon>Neoptera</taxon>
        <taxon>Endopterygota</taxon>
        <taxon>Lepidoptera</taxon>
        <taxon>Glossata</taxon>
        <taxon>Ditrysia</taxon>
        <taxon>Papilionoidea</taxon>
        <taxon>Pieridae</taxon>
        <taxon>Pierinae</taxon>
        <taxon>Pieris</taxon>
    </lineage>
</organism>
<feature type="region of interest" description="Disordered" evidence="1">
    <location>
        <begin position="85"/>
        <end position="116"/>
    </location>
</feature>
<dbReference type="AlphaFoldDB" id="A0A9P0X8H0"/>
<sequence length="313" mass="36175">MPALWQSSQRPMYIRTVWVDGFRHAILTHDDPCYLRLSAKRRPYSTASTQKHTKSRNSRLSPTNDELEDCLRKLQLVVTDERNVDESSVENLQLSDVNDSEDELRNPTPPPLTEADTGQFENMKAIRSNRTARTDVKEDTELCDRVLQWLDLAGKVELLKDDNVERMAQPRHSWPEIQKRNLLKSKTSADLKARESKHIEQKSGPIDRHDIYVTTNTIENYARQSRNAKTRQDAKVRERKVKDVKANIAETRLKVATERNAVEKQYAELVSKKLIPDIGKVKKQVHIFMPEALPKRNESIITSRTQSLLSQKL</sequence>
<comment type="caution">
    <text evidence="2">The sequence shown here is derived from an EMBL/GenBank/DDBJ whole genome shotgun (WGS) entry which is preliminary data.</text>
</comment>
<dbReference type="Proteomes" id="UP001152562">
    <property type="component" value="Unassembled WGS sequence"/>
</dbReference>
<evidence type="ECO:0000313" key="3">
    <source>
        <dbReference type="Proteomes" id="UP001152562"/>
    </source>
</evidence>
<feature type="region of interest" description="Disordered" evidence="1">
    <location>
        <begin position="44"/>
        <end position="65"/>
    </location>
</feature>
<name>A0A9P0X8H0_PIEBR</name>